<organism evidence="3 4">
    <name type="scientific">Musca domestica</name>
    <name type="common">House fly</name>
    <dbReference type="NCBI Taxonomy" id="7370"/>
    <lineage>
        <taxon>Eukaryota</taxon>
        <taxon>Metazoa</taxon>
        <taxon>Ecdysozoa</taxon>
        <taxon>Arthropoda</taxon>
        <taxon>Hexapoda</taxon>
        <taxon>Insecta</taxon>
        <taxon>Pterygota</taxon>
        <taxon>Neoptera</taxon>
        <taxon>Endopterygota</taxon>
        <taxon>Diptera</taxon>
        <taxon>Brachycera</taxon>
        <taxon>Muscomorpha</taxon>
        <taxon>Muscoidea</taxon>
        <taxon>Muscidae</taxon>
        <taxon>Musca</taxon>
    </lineage>
</organism>
<keyword evidence="4" id="KW-0436">Ligase</keyword>
<dbReference type="Gene3D" id="3.40.50.980">
    <property type="match status" value="1"/>
</dbReference>
<dbReference type="VEuPathDB" id="VectorBase:MDOMA2_003735"/>
<protein>
    <submittedName>
        <fullName evidence="4">Malonate--CoA ligase ACSF3, mitochondrial</fullName>
    </submittedName>
</protein>
<sequence length="479" mass="54697">MRNFLACIVINNVCKRFSSSLVKYHAPPEYISRLRECYRLEEYKKIVVPIFKKALLYGNRVAVADTTGEYSYLQLYMNSKRLSKQISNICGSGSSSSVGCFGSNDVLTILNLWACWISGQVAIPLKSTWKFENLQEIIMESKIKLLITSKDAREVAQKLAKSQEIVLITVDYDFAKNQSYSFNFNREIFMADKLVVFEGLLQNNFYTNADAMKIYSIDGAEDDKKLQNYILTHNHINSEMKDIANVWNISANDRILNILPSFNTNSFVSNQMFPLILGSTLQIHYPFDPVKAWSIILGINVPVKDRINLVVAESKIFDLLIMEHERIFSKDSRMVEYIRDYCTKHIHLMICCGNNLSVSTFSKWFGITGHSLFENHHITKYKSKLKELQPEKEKQSNANLPNTILPECKFRIIDSENNVLMESYGDSIMAHYKQVSGTLIGHLWISSPGQDTFIDSGKIVSYENGNIVVLGPSNKSKQQ</sequence>
<reference evidence="4" key="1">
    <citation type="submission" date="2025-08" db="UniProtKB">
        <authorList>
            <consortium name="RefSeq"/>
        </authorList>
    </citation>
    <scope>IDENTIFICATION</scope>
    <source>
        <strain evidence="4">Aabys</strain>
        <tissue evidence="4">Whole body</tissue>
    </source>
</reference>
<dbReference type="GeneID" id="101893765"/>
<dbReference type="Gene3D" id="3.40.50.12780">
    <property type="entry name" value="N-terminal domain of ligase-like"/>
    <property type="match status" value="1"/>
</dbReference>
<evidence type="ECO:0000313" key="3">
    <source>
        <dbReference type="Proteomes" id="UP001652621"/>
    </source>
</evidence>
<evidence type="ECO:0000259" key="2">
    <source>
        <dbReference type="Pfam" id="PF00501"/>
    </source>
</evidence>
<dbReference type="PANTHER" id="PTHR43201">
    <property type="entry name" value="ACYL-COA SYNTHETASE"/>
    <property type="match status" value="1"/>
</dbReference>
<dbReference type="KEGG" id="mde:101893765"/>
<gene>
    <name evidence="4" type="primary">LOC101893765</name>
</gene>
<dbReference type="GO" id="GO:0031956">
    <property type="term" value="F:medium-chain fatty acid-CoA ligase activity"/>
    <property type="evidence" value="ECO:0007669"/>
    <property type="project" value="TreeGrafter"/>
</dbReference>
<dbReference type="AlphaFoldDB" id="A0A9J7I9M5"/>
<dbReference type="Proteomes" id="UP001652621">
    <property type="component" value="Unplaced"/>
</dbReference>
<accession>A0A9J7I9M5</accession>
<dbReference type="GO" id="GO:0006631">
    <property type="term" value="P:fatty acid metabolic process"/>
    <property type="evidence" value="ECO:0007669"/>
    <property type="project" value="TreeGrafter"/>
</dbReference>
<keyword evidence="3" id="KW-1185">Reference proteome</keyword>
<dbReference type="SUPFAM" id="SSF56801">
    <property type="entry name" value="Acetyl-CoA synthetase-like"/>
    <property type="match status" value="1"/>
</dbReference>
<dbReference type="PANTHER" id="PTHR43201:SF8">
    <property type="entry name" value="ACYL-COA SYNTHETASE FAMILY MEMBER 3"/>
    <property type="match status" value="1"/>
</dbReference>
<comment type="similarity">
    <text evidence="1">Belongs to the ATP-dependent AMP-binding enzyme family.</text>
</comment>
<dbReference type="Pfam" id="PF00501">
    <property type="entry name" value="AMP-binding"/>
    <property type="match status" value="1"/>
</dbReference>
<feature type="domain" description="AMP-dependent synthetase/ligase" evidence="2">
    <location>
        <begin position="54"/>
        <end position="174"/>
    </location>
</feature>
<dbReference type="OrthoDB" id="2962993at2759"/>
<dbReference type="InterPro" id="IPR000873">
    <property type="entry name" value="AMP-dep_synth/lig_dom"/>
</dbReference>
<evidence type="ECO:0000256" key="1">
    <source>
        <dbReference type="ARBA" id="ARBA00006432"/>
    </source>
</evidence>
<evidence type="ECO:0000313" key="4">
    <source>
        <dbReference type="RefSeq" id="XP_011293649.2"/>
    </source>
</evidence>
<dbReference type="CTD" id="197322"/>
<name>A0A9J7I9M5_MUSDO</name>
<dbReference type="RefSeq" id="XP_011293649.2">
    <property type="nucleotide sequence ID" value="XM_011295347.3"/>
</dbReference>
<proteinExistence type="inferred from homology"/>
<dbReference type="InterPro" id="IPR042099">
    <property type="entry name" value="ANL_N_sf"/>
</dbReference>